<reference evidence="1 2" key="1">
    <citation type="submission" date="2015-07" db="EMBL/GenBank/DDBJ databases">
        <title>Genome sequencing of Kibdelosporangium phytohabitans.</title>
        <authorList>
            <person name="Qin S."/>
            <person name="Xing K."/>
        </authorList>
    </citation>
    <scope>NUCLEOTIDE SEQUENCE [LARGE SCALE GENOMIC DNA]</scope>
    <source>
        <strain evidence="1 2">KLBMP1111</strain>
    </source>
</reference>
<name>A0A0N9I3X9_9PSEU</name>
<protein>
    <submittedName>
        <fullName evidence="1">Enediyne biosynthesis protein</fullName>
    </submittedName>
</protein>
<dbReference type="EMBL" id="CP012752">
    <property type="protein sequence ID" value="ALG10761.1"/>
    <property type="molecule type" value="Genomic_DNA"/>
</dbReference>
<keyword evidence="2" id="KW-1185">Reference proteome</keyword>
<dbReference type="AlphaFoldDB" id="A0A0N9I3X9"/>
<dbReference type="STRING" id="860235.AOZ06_31195"/>
<dbReference type="Proteomes" id="UP000063699">
    <property type="component" value="Chromosome"/>
</dbReference>
<dbReference type="Pfam" id="PF08012">
    <property type="entry name" value="DUF1702"/>
    <property type="match status" value="1"/>
</dbReference>
<proteinExistence type="predicted"/>
<dbReference type="OrthoDB" id="2530105at2"/>
<dbReference type="KEGG" id="kphy:AOZ06_31195"/>
<accession>A0A0N9I3X9</accession>
<evidence type="ECO:0000313" key="1">
    <source>
        <dbReference type="EMBL" id="ALG10761.1"/>
    </source>
</evidence>
<organism evidence="1 2">
    <name type="scientific">Kibdelosporangium phytohabitans</name>
    <dbReference type="NCBI Taxonomy" id="860235"/>
    <lineage>
        <taxon>Bacteria</taxon>
        <taxon>Bacillati</taxon>
        <taxon>Actinomycetota</taxon>
        <taxon>Actinomycetes</taxon>
        <taxon>Pseudonocardiales</taxon>
        <taxon>Pseudonocardiaceae</taxon>
        <taxon>Kibdelosporangium</taxon>
    </lineage>
</organism>
<dbReference type="InterPro" id="IPR012964">
    <property type="entry name" value="DUF1702"/>
</dbReference>
<dbReference type="RefSeq" id="WP_054292664.1">
    <property type="nucleotide sequence ID" value="NZ_CP012752.1"/>
</dbReference>
<gene>
    <name evidence="1" type="ORF">AOZ06_31195</name>
</gene>
<sequence>MPTTLGSVRRLLMTPSFADVTHEKRGFPPGPADVAEHLEAIPQAVLCGFEWGIDTRSPWELERRLSLVRPDQLGFAYEGATMACTILDAMRGGRGHKTRDLLDGPGRPHIFLAYIGIGFAMARLPRPLWKRVVPDLVNSSPYHPTMSWLAVDGYGFDRAYFDTRKWVDRQYVPAPYPWQGKPGYFTRAVDQGIGRALWFIQGGRPADVADAVGKFAPTRHADLWSGVGLASTFAGGTTPDGLAELRKLAGEFHADVALGMVFAVRARTFAGFVPEHTETAAAKLGDVSVAAAVEVADGNTVVGDSAATDPTYELWRQKIRAHFAS</sequence>
<evidence type="ECO:0000313" key="2">
    <source>
        <dbReference type="Proteomes" id="UP000063699"/>
    </source>
</evidence>